<dbReference type="Gene3D" id="3.40.50.2300">
    <property type="match status" value="1"/>
</dbReference>
<dbReference type="EMBL" id="QQXL01000005">
    <property type="protein sequence ID" value="RKW70254.1"/>
    <property type="molecule type" value="Genomic_DNA"/>
</dbReference>
<evidence type="ECO:0000313" key="8">
    <source>
        <dbReference type="Proteomes" id="UP000273119"/>
    </source>
</evidence>
<dbReference type="Proteomes" id="UP000273119">
    <property type="component" value="Unassembled WGS sequence"/>
</dbReference>
<evidence type="ECO:0000256" key="1">
    <source>
        <dbReference type="ARBA" id="ARBA00011063"/>
    </source>
</evidence>
<dbReference type="AlphaFoldDB" id="A0A496PID6"/>
<dbReference type="InterPro" id="IPR017867">
    <property type="entry name" value="Tyr_phospatase_low_mol_wt"/>
</dbReference>
<dbReference type="EC" id="3.1.3.48" evidence="2"/>
<keyword evidence="3" id="KW-0378">Hydrolase</keyword>
<evidence type="ECO:0000256" key="5">
    <source>
        <dbReference type="PIRSR" id="PIRSR617867-1"/>
    </source>
</evidence>
<evidence type="ECO:0000259" key="6">
    <source>
        <dbReference type="SMART" id="SM00226"/>
    </source>
</evidence>
<dbReference type="PRINTS" id="PR00719">
    <property type="entry name" value="LMWPTPASE"/>
</dbReference>
<evidence type="ECO:0000256" key="4">
    <source>
        <dbReference type="ARBA" id="ARBA00022912"/>
    </source>
</evidence>
<dbReference type="InterPro" id="IPR023485">
    <property type="entry name" value="Ptyr_pPase"/>
</dbReference>
<dbReference type="CDD" id="cd16343">
    <property type="entry name" value="LMWPTP"/>
    <property type="match status" value="1"/>
</dbReference>
<comment type="caution">
    <text evidence="7">The sequence shown here is derived from an EMBL/GenBank/DDBJ whole genome shotgun (WGS) entry which is preliminary data.</text>
</comment>
<name>A0A496PID6_9MICC</name>
<dbReference type="PANTHER" id="PTHR11717">
    <property type="entry name" value="LOW MOLECULAR WEIGHT PROTEIN TYROSINE PHOSPHATASE"/>
    <property type="match status" value="1"/>
</dbReference>
<dbReference type="Pfam" id="PF01451">
    <property type="entry name" value="LMWPc"/>
    <property type="match status" value="1"/>
</dbReference>
<dbReference type="InterPro" id="IPR050438">
    <property type="entry name" value="LMW_PTPase"/>
</dbReference>
<comment type="similarity">
    <text evidence="1">Belongs to the low molecular weight phosphotyrosine protein phosphatase family.</text>
</comment>
<organism evidence="7 8">
    <name type="scientific">Galactobacter caseinivorans</name>
    <dbReference type="NCBI Taxonomy" id="2676123"/>
    <lineage>
        <taxon>Bacteria</taxon>
        <taxon>Bacillati</taxon>
        <taxon>Actinomycetota</taxon>
        <taxon>Actinomycetes</taxon>
        <taxon>Micrococcales</taxon>
        <taxon>Micrococcaceae</taxon>
        <taxon>Galactobacter</taxon>
    </lineage>
</organism>
<proteinExistence type="inferred from homology"/>
<evidence type="ECO:0000256" key="2">
    <source>
        <dbReference type="ARBA" id="ARBA00013064"/>
    </source>
</evidence>
<evidence type="ECO:0000256" key="3">
    <source>
        <dbReference type="ARBA" id="ARBA00022801"/>
    </source>
</evidence>
<keyword evidence="8" id="KW-1185">Reference proteome</keyword>
<feature type="active site" description="Proton donor" evidence="5">
    <location>
        <position position="139"/>
    </location>
</feature>
<dbReference type="InterPro" id="IPR036196">
    <property type="entry name" value="Ptyr_pPase_sf"/>
</dbReference>
<evidence type="ECO:0000313" key="7">
    <source>
        <dbReference type="EMBL" id="RKW70254.1"/>
    </source>
</evidence>
<dbReference type="RefSeq" id="WP_121485444.1">
    <property type="nucleotide sequence ID" value="NZ_QQXL01000005.1"/>
</dbReference>
<protein>
    <recommendedName>
        <fullName evidence="2">protein-tyrosine-phosphatase</fullName>
        <ecNumber evidence="2">3.1.3.48</ecNumber>
    </recommendedName>
</protein>
<reference evidence="7 8" key="1">
    <citation type="submission" date="2018-07" db="EMBL/GenBank/DDBJ databases">
        <title>Arthrobacter sp. nov., isolated from raw cow's milk with high bacterial count.</title>
        <authorList>
            <person name="Hahne J."/>
            <person name="Isele D."/>
            <person name="Lipski A."/>
        </authorList>
    </citation>
    <scope>NUCLEOTIDE SEQUENCE [LARGE SCALE GENOMIC DNA]</scope>
    <source>
        <strain evidence="7 8">JZ R-183</strain>
    </source>
</reference>
<dbReference type="SMART" id="SM00226">
    <property type="entry name" value="LMWPc"/>
    <property type="match status" value="1"/>
</dbReference>
<dbReference type="GO" id="GO:0004725">
    <property type="term" value="F:protein tyrosine phosphatase activity"/>
    <property type="evidence" value="ECO:0007669"/>
    <property type="project" value="UniProtKB-EC"/>
</dbReference>
<gene>
    <name evidence="7" type="ORF">DWQ67_09990</name>
</gene>
<dbReference type="PANTHER" id="PTHR11717:SF7">
    <property type="entry name" value="LOW MOLECULAR WEIGHT PHOSPHOTYROSINE PROTEIN PHOSPHATASE"/>
    <property type="match status" value="1"/>
</dbReference>
<feature type="active site" description="Nucleophile" evidence="5">
    <location>
        <position position="15"/>
    </location>
</feature>
<feature type="domain" description="Phosphotyrosine protein phosphatase I" evidence="6">
    <location>
        <begin position="9"/>
        <end position="165"/>
    </location>
</feature>
<keyword evidence="4" id="KW-0904">Protein phosphatase</keyword>
<dbReference type="SUPFAM" id="SSF52788">
    <property type="entry name" value="Phosphotyrosine protein phosphatases I"/>
    <property type="match status" value="1"/>
</dbReference>
<feature type="active site" evidence="5">
    <location>
        <position position="21"/>
    </location>
</feature>
<sequence>MPSTDHTPYRIMTVCTGNICRSPMAHYVLEQALKDAGLAAATEVTSSGVSDEEAGNPMDRRASAELDRLGYSNHHDHQAQPFPDLAWENTDLFLVADLNHLRTLRRWAPTPEHRERLHLLRSFDPASAELPEDQQGMADPWYGDDSDFVITRDQVLASVPGVVDHVRAQLTP</sequence>
<accession>A0A496PID6</accession>